<dbReference type="PRINTS" id="PR00834">
    <property type="entry name" value="PROTEASES2C"/>
</dbReference>
<dbReference type="PANTHER" id="PTHR43343:SF3">
    <property type="entry name" value="PROTEASE DO-LIKE 8, CHLOROPLASTIC"/>
    <property type="match status" value="1"/>
</dbReference>
<feature type="compositionally biased region" description="Polar residues" evidence="4">
    <location>
        <begin position="218"/>
        <end position="228"/>
    </location>
</feature>
<dbReference type="Proteomes" id="UP000268059">
    <property type="component" value="Chromosome"/>
</dbReference>
<reference evidence="6 7" key="1">
    <citation type="submission" date="2018-11" db="EMBL/GenBank/DDBJ databases">
        <title>Novel Erysipelotrichaceae bacterium isolated from small intestine of a swine.</title>
        <authorList>
            <person name="Kim J.S."/>
            <person name="Choe H."/>
            <person name="Lee Y.R."/>
            <person name="Kim K.M."/>
            <person name="Park D.S."/>
        </authorList>
    </citation>
    <scope>NUCLEOTIDE SEQUENCE [LARGE SCALE GENOMIC DNA]</scope>
    <source>
        <strain evidence="6 7">SG0102</strain>
    </source>
</reference>
<dbReference type="Gene3D" id="2.40.10.10">
    <property type="entry name" value="Trypsin-like serine proteases"/>
    <property type="match status" value="2"/>
</dbReference>
<keyword evidence="5" id="KW-0472">Membrane</keyword>
<dbReference type="KEGG" id="ebm:SG0102_13810"/>
<dbReference type="GO" id="GO:0004252">
    <property type="term" value="F:serine-type endopeptidase activity"/>
    <property type="evidence" value="ECO:0007669"/>
    <property type="project" value="InterPro"/>
</dbReference>
<evidence type="ECO:0000256" key="1">
    <source>
        <dbReference type="ARBA" id="ARBA00010541"/>
    </source>
</evidence>
<dbReference type="AlphaFoldDB" id="A0A3G9J5J1"/>
<dbReference type="GO" id="GO:0006508">
    <property type="term" value="P:proteolysis"/>
    <property type="evidence" value="ECO:0007669"/>
    <property type="project" value="UniProtKB-KW"/>
</dbReference>
<evidence type="ECO:0000313" key="6">
    <source>
        <dbReference type="EMBL" id="BBH26447.1"/>
    </source>
</evidence>
<keyword evidence="5" id="KW-0812">Transmembrane</keyword>
<evidence type="ECO:0000256" key="3">
    <source>
        <dbReference type="ARBA" id="ARBA00022801"/>
    </source>
</evidence>
<accession>A0A3G9J5J1</accession>
<keyword evidence="5" id="KW-1133">Transmembrane helix</keyword>
<dbReference type="InterPro" id="IPR051201">
    <property type="entry name" value="Chloro_Bact_Ser_Proteases"/>
</dbReference>
<dbReference type="InterPro" id="IPR043504">
    <property type="entry name" value="Peptidase_S1_PA_chymotrypsin"/>
</dbReference>
<dbReference type="OrthoDB" id="9758917at2"/>
<organism evidence="6 7">
    <name type="scientific">Intestinibaculum porci</name>
    <dbReference type="NCBI Taxonomy" id="2487118"/>
    <lineage>
        <taxon>Bacteria</taxon>
        <taxon>Bacillati</taxon>
        <taxon>Bacillota</taxon>
        <taxon>Erysipelotrichia</taxon>
        <taxon>Erysipelotrichales</taxon>
        <taxon>Erysipelotrichaceae</taxon>
        <taxon>Intestinibaculum</taxon>
    </lineage>
</organism>
<proteinExistence type="inferred from homology"/>
<dbReference type="InterPro" id="IPR009003">
    <property type="entry name" value="Peptidase_S1_PA"/>
</dbReference>
<dbReference type="InParanoid" id="A0A3G9J5J1"/>
<dbReference type="InterPro" id="IPR001940">
    <property type="entry name" value="Peptidase_S1C"/>
</dbReference>
<evidence type="ECO:0000313" key="7">
    <source>
        <dbReference type="Proteomes" id="UP000268059"/>
    </source>
</evidence>
<feature type="compositionally biased region" description="Acidic residues" evidence="4">
    <location>
        <begin position="206"/>
        <end position="217"/>
    </location>
</feature>
<name>A0A3G9J5J1_9FIRM</name>
<dbReference type="Pfam" id="PF13365">
    <property type="entry name" value="Trypsin_2"/>
    <property type="match status" value="1"/>
</dbReference>
<dbReference type="FunCoup" id="A0A3G9J5J1">
    <property type="interactions" value="390"/>
</dbReference>
<sequence length="301" mass="30750">MEERKRRNGPRGHISKYIVSGVLVLALSAAGGVGGAYWYTHSQAGTVVTTTTATATPTSTSSAKDASSIASKMSQSVVAITTEEMTTSNFWYGSQVSSGAGSGVIMSSDGYIITNAHVVSGASKIKVTTSNNKTYTAKLVGSYTKGDIAVLKIEATGLKAATFADSSKIKQGQVTYAVGNPEGTFANSITSGIVSAVSRKITISLSDDDSSSSDSDDNSWFSQYTSGRSQSSTTTLNVIQTDAAVSPGNSGGGLFNANGDLIGIVNAKSSDSDSEGLGFAIPANTAVKIAKQLITNGKVSS</sequence>
<dbReference type="EMBL" id="AP019309">
    <property type="protein sequence ID" value="BBH26447.1"/>
    <property type="molecule type" value="Genomic_DNA"/>
</dbReference>
<evidence type="ECO:0000256" key="4">
    <source>
        <dbReference type="SAM" id="MobiDB-lite"/>
    </source>
</evidence>
<keyword evidence="7" id="KW-1185">Reference proteome</keyword>
<dbReference type="SUPFAM" id="SSF50494">
    <property type="entry name" value="Trypsin-like serine proteases"/>
    <property type="match status" value="1"/>
</dbReference>
<comment type="similarity">
    <text evidence="1">Belongs to the peptidase S1C family.</text>
</comment>
<gene>
    <name evidence="6" type="ORF">SG0102_13810</name>
</gene>
<dbReference type="RefSeq" id="WP_125119313.1">
    <property type="nucleotide sequence ID" value="NZ_AP019309.1"/>
</dbReference>
<evidence type="ECO:0000256" key="5">
    <source>
        <dbReference type="SAM" id="Phobius"/>
    </source>
</evidence>
<feature type="region of interest" description="Disordered" evidence="4">
    <location>
        <begin position="205"/>
        <end position="228"/>
    </location>
</feature>
<dbReference type="PANTHER" id="PTHR43343">
    <property type="entry name" value="PEPTIDASE S12"/>
    <property type="match status" value="1"/>
</dbReference>
<keyword evidence="3" id="KW-0378">Hydrolase</keyword>
<feature type="transmembrane region" description="Helical" evidence="5">
    <location>
        <begin position="21"/>
        <end position="39"/>
    </location>
</feature>
<keyword evidence="2 6" id="KW-0645">Protease</keyword>
<evidence type="ECO:0000256" key="2">
    <source>
        <dbReference type="ARBA" id="ARBA00022670"/>
    </source>
</evidence>
<protein>
    <submittedName>
        <fullName evidence="6">Protease</fullName>
    </submittedName>
</protein>